<comment type="caution">
    <text evidence="2">The sequence shown here is derived from an EMBL/GenBank/DDBJ whole genome shotgun (WGS) entry which is preliminary data.</text>
</comment>
<dbReference type="RefSeq" id="WP_151424359.1">
    <property type="nucleotide sequence ID" value="NZ_WBJX01000004.1"/>
</dbReference>
<sequence>MQNAAASKTETTAGQTTSRRSLLTAAAWSAPVLALAVAAPLAAASTLCVDPDVGINWGLATVTGAAASLGASSTLDRRAVFTPQNSTRPSTPNVTASVRHTFAGNARAETNDGTVSAQNVGGIGQRGYQINQRVGDGSTQPTSADVQSVVFTFDEDLYNVRFAITDIDRAWRQGASTMVDRRTRDFLDGVVLESAAPRTFSIPSGSTVTGAGTSASPWYNSTDGNKNEDAPGGQVDVVFPGPVRSFTVRYLNLGYTQGTTNNTVTQYNDQTIFVTGMRVERRAAC</sequence>
<name>A0A7J5B0F3_9MICO</name>
<feature type="region of interest" description="Disordered" evidence="1">
    <location>
        <begin position="204"/>
        <end position="231"/>
    </location>
</feature>
<dbReference type="InterPro" id="IPR006311">
    <property type="entry name" value="TAT_signal"/>
</dbReference>
<dbReference type="EMBL" id="WBJX01000004">
    <property type="protein sequence ID" value="KAB1637337.1"/>
    <property type="molecule type" value="Genomic_DNA"/>
</dbReference>
<proteinExistence type="predicted"/>
<protein>
    <submittedName>
        <fullName evidence="2">Uncharacterized protein</fullName>
    </submittedName>
</protein>
<feature type="compositionally biased region" description="Polar residues" evidence="1">
    <location>
        <begin position="204"/>
        <end position="224"/>
    </location>
</feature>
<dbReference type="OrthoDB" id="4861362at2"/>
<organism evidence="2 3">
    <name type="scientific">Pseudoclavibacter terrae</name>
    <dbReference type="NCBI Taxonomy" id="1530195"/>
    <lineage>
        <taxon>Bacteria</taxon>
        <taxon>Bacillati</taxon>
        <taxon>Actinomycetota</taxon>
        <taxon>Actinomycetes</taxon>
        <taxon>Micrococcales</taxon>
        <taxon>Microbacteriaceae</taxon>
        <taxon>Pseudoclavibacter</taxon>
    </lineage>
</organism>
<reference evidence="2 3" key="1">
    <citation type="submission" date="2019-09" db="EMBL/GenBank/DDBJ databases">
        <title>Phylogeny of genus Pseudoclavibacter and closely related genus.</title>
        <authorList>
            <person name="Li Y."/>
        </authorList>
    </citation>
    <scope>NUCLEOTIDE SEQUENCE [LARGE SCALE GENOMIC DNA]</scope>
    <source>
        <strain evidence="2 3">THG-MD12</strain>
    </source>
</reference>
<accession>A0A7J5B0F3</accession>
<dbReference type="AlphaFoldDB" id="A0A7J5B0F3"/>
<keyword evidence="3" id="KW-1185">Reference proteome</keyword>
<evidence type="ECO:0000313" key="3">
    <source>
        <dbReference type="Proteomes" id="UP000490386"/>
    </source>
</evidence>
<evidence type="ECO:0000313" key="2">
    <source>
        <dbReference type="EMBL" id="KAB1637337.1"/>
    </source>
</evidence>
<dbReference type="PROSITE" id="PS51318">
    <property type="entry name" value="TAT"/>
    <property type="match status" value="1"/>
</dbReference>
<dbReference type="Proteomes" id="UP000490386">
    <property type="component" value="Unassembled WGS sequence"/>
</dbReference>
<evidence type="ECO:0000256" key="1">
    <source>
        <dbReference type="SAM" id="MobiDB-lite"/>
    </source>
</evidence>
<gene>
    <name evidence="2" type="ORF">F8O03_13810</name>
</gene>